<dbReference type="EMBL" id="JAANIT010008357">
    <property type="protein sequence ID" value="KAG1529305.1"/>
    <property type="molecule type" value="Genomic_DNA"/>
</dbReference>
<dbReference type="Gene3D" id="3.30.310.50">
    <property type="entry name" value="Alpha-D-phosphohexomutase, C-terminal domain"/>
    <property type="match status" value="1"/>
</dbReference>
<dbReference type="Pfam" id="PF00408">
    <property type="entry name" value="PGM_PMM_IV"/>
    <property type="match status" value="1"/>
</dbReference>
<organism evidence="7 8">
    <name type="scientific">Rhizopus oryzae</name>
    <name type="common">Mucormycosis agent</name>
    <name type="synonym">Rhizopus arrhizus var. delemar</name>
    <dbReference type="NCBI Taxonomy" id="64495"/>
    <lineage>
        <taxon>Eukaryota</taxon>
        <taxon>Fungi</taxon>
        <taxon>Fungi incertae sedis</taxon>
        <taxon>Mucoromycota</taxon>
        <taxon>Mucoromycotina</taxon>
        <taxon>Mucoromycetes</taxon>
        <taxon>Mucorales</taxon>
        <taxon>Mucorineae</taxon>
        <taxon>Rhizopodaceae</taxon>
        <taxon>Rhizopus</taxon>
    </lineage>
</organism>
<comment type="caution">
    <text evidence="7">The sequence shown here is derived from an EMBL/GenBank/DDBJ whole genome shotgun (WGS) entry which is preliminary data.</text>
</comment>
<dbReference type="GO" id="GO:0016868">
    <property type="term" value="F:intramolecular phosphotransferase activity"/>
    <property type="evidence" value="ECO:0007669"/>
    <property type="project" value="InterPro"/>
</dbReference>
<dbReference type="PANTHER" id="PTHR43771">
    <property type="entry name" value="PHOSPHOMANNOMUTASE"/>
    <property type="match status" value="1"/>
</dbReference>
<keyword evidence="2" id="KW-0597">Phosphoprotein</keyword>
<evidence type="ECO:0000256" key="5">
    <source>
        <dbReference type="ARBA" id="ARBA00023235"/>
    </source>
</evidence>
<gene>
    <name evidence="7" type="ORF">G6F51_014190</name>
</gene>
<keyword evidence="3" id="KW-0479">Metal-binding</keyword>
<feature type="domain" description="Alpha-D-phosphohexomutase C-terminal" evidence="6">
    <location>
        <begin position="13"/>
        <end position="82"/>
    </location>
</feature>
<dbReference type="GO" id="GO:0046872">
    <property type="term" value="F:metal ion binding"/>
    <property type="evidence" value="ECO:0007669"/>
    <property type="project" value="UniProtKB-KW"/>
</dbReference>
<comment type="cofactor">
    <cofactor evidence="1">
        <name>Mg(2+)</name>
        <dbReference type="ChEBI" id="CHEBI:18420"/>
    </cofactor>
</comment>
<evidence type="ECO:0000313" key="8">
    <source>
        <dbReference type="Proteomes" id="UP000717996"/>
    </source>
</evidence>
<dbReference type="Proteomes" id="UP000717996">
    <property type="component" value="Unassembled WGS sequence"/>
</dbReference>
<sequence>MRSWYDILVMDLVRVEDAKATVAHVLAHYQADAPLLDHTDGVSAEFADWRFNLRSSNTEPLLRLNIETRGDAVLLARRTQELTALIGGSPAHH</sequence>
<evidence type="ECO:0000313" key="7">
    <source>
        <dbReference type="EMBL" id="KAG1529305.1"/>
    </source>
</evidence>
<dbReference type="AlphaFoldDB" id="A0A9P7BZE1"/>
<proteinExistence type="predicted"/>
<keyword evidence="5" id="KW-0413">Isomerase</keyword>
<accession>A0A9P7BZE1</accession>
<evidence type="ECO:0000256" key="4">
    <source>
        <dbReference type="ARBA" id="ARBA00022842"/>
    </source>
</evidence>
<keyword evidence="4" id="KW-0460">Magnesium</keyword>
<reference evidence="7" key="1">
    <citation type="journal article" date="2020" name="Microb. Genom.">
        <title>Genetic diversity of clinical and environmental Mucorales isolates obtained from an investigation of mucormycosis cases among solid organ transplant recipients.</title>
        <authorList>
            <person name="Nguyen M.H."/>
            <person name="Kaul D."/>
            <person name="Muto C."/>
            <person name="Cheng S.J."/>
            <person name="Richter R.A."/>
            <person name="Bruno V.M."/>
            <person name="Liu G."/>
            <person name="Beyhan S."/>
            <person name="Sundermann A.J."/>
            <person name="Mounaud S."/>
            <person name="Pasculle A.W."/>
            <person name="Nierman W.C."/>
            <person name="Driscoll E."/>
            <person name="Cumbie R."/>
            <person name="Clancy C.J."/>
            <person name="Dupont C.L."/>
        </authorList>
    </citation>
    <scope>NUCLEOTIDE SEQUENCE</scope>
    <source>
        <strain evidence="7">GL16</strain>
    </source>
</reference>
<evidence type="ECO:0000256" key="3">
    <source>
        <dbReference type="ARBA" id="ARBA00022723"/>
    </source>
</evidence>
<name>A0A9P7BZE1_RHIOR</name>
<dbReference type="InterPro" id="IPR005843">
    <property type="entry name" value="A-D-PHexomutase_C"/>
</dbReference>
<protein>
    <recommendedName>
        <fullName evidence="6">Alpha-D-phosphohexomutase C-terminal domain-containing protein</fullName>
    </recommendedName>
</protein>
<evidence type="ECO:0000256" key="1">
    <source>
        <dbReference type="ARBA" id="ARBA00001946"/>
    </source>
</evidence>
<dbReference type="SUPFAM" id="SSF55957">
    <property type="entry name" value="Phosphoglucomutase, C-terminal domain"/>
    <property type="match status" value="1"/>
</dbReference>
<evidence type="ECO:0000256" key="2">
    <source>
        <dbReference type="ARBA" id="ARBA00022553"/>
    </source>
</evidence>
<evidence type="ECO:0000259" key="6">
    <source>
        <dbReference type="Pfam" id="PF00408"/>
    </source>
</evidence>
<dbReference type="InterPro" id="IPR036900">
    <property type="entry name" value="A-D-PHexomutase_C_sf"/>
</dbReference>
<dbReference type="PANTHER" id="PTHR43771:SF1">
    <property type="entry name" value="PHOSPHOMANNOMUTASE"/>
    <property type="match status" value="1"/>
</dbReference>